<evidence type="ECO:0000256" key="3">
    <source>
        <dbReference type="ARBA" id="ARBA00022478"/>
    </source>
</evidence>
<reference evidence="6" key="1">
    <citation type="submission" date="2006-10" db="EMBL/GenBank/DDBJ databases">
        <authorList>
            <person name="Amadeo P."/>
            <person name="Zhao Q."/>
            <person name="Wortman J."/>
            <person name="Fraser-Liggett C."/>
            <person name="Carlton J."/>
        </authorList>
    </citation>
    <scope>NUCLEOTIDE SEQUENCE</scope>
    <source>
        <strain evidence="6">G3</strain>
    </source>
</reference>
<sequence>MASQNVIQRILRDKMNTIFEDNPHNAFTVDDLHKKLSEQGSCDSATILALLRQIISNGKVRVVYGNDKEPQRYKAVPPKLQESFIGLDDDHHRIYDLIDKAGNKGIWRRDIRKAGGCADKTLSNVLKELETRCLIKSITSIHEKKLKLYLLYDMPPSEEITGGVWYLDGTFNTTFVEQLIANSVNIVQVSGGITVKDMIEKIKLNTLAAAHITDKEAEQVITAMVHSKRVIKTSGAMLRPGILEVPPCPISEVPCCGCPVFTQCYPGGPINPRSCPYLQKLRELF</sequence>
<evidence type="ECO:0000256" key="5">
    <source>
        <dbReference type="ARBA" id="ARBA00023242"/>
    </source>
</evidence>
<dbReference type="OMA" id="FSCDIFN"/>
<accession>A2E408</accession>
<dbReference type="VEuPathDB" id="TrichDB:TVAG_074910"/>
<keyword evidence="5" id="KW-0539">Nucleus</keyword>
<dbReference type="InterPro" id="IPR036390">
    <property type="entry name" value="WH_DNA-bd_sf"/>
</dbReference>
<evidence type="ECO:0000256" key="1">
    <source>
        <dbReference type="ARBA" id="ARBA00004123"/>
    </source>
</evidence>
<dbReference type="SUPFAM" id="SSF46785">
    <property type="entry name" value="Winged helix' DNA-binding domain"/>
    <property type="match status" value="1"/>
</dbReference>
<evidence type="ECO:0000313" key="6">
    <source>
        <dbReference type="EMBL" id="EAY12663.1"/>
    </source>
</evidence>
<evidence type="ECO:0000256" key="4">
    <source>
        <dbReference type="ARBA" id="ARBA00023163"/>
    </source>
</evidence>
<comment type="similarity">
    <text evidence="2">Belongs to the eukaryotic RPC34/RPC39 RNA polymerase subunit family.</text>
</comment>
<dbReference type="PANTHER" id="PTHR12780">
    <property type="entry name" value="RNA POLYMERASE III DNA DIRECTED , 39KD SUBUNIT-RELATED"/>
    <property type="match status" value="1"/>
</dbReference>
<dbReference type="KEGG" id="tva:4770630"/>
<evidence type="ECO:0000256" key="2">
    <source>
        <dbReference type="ARBA" id="ARBA00011038"/>
    </source>
</evidence>
<dbReference type="GO" id="GO:0006383">
    <property type="term" value="P:transcription by RNA polymerase III"/>
    <property type="evidence" value="ECO:0007669"/>
    <property type="project" value="InterPro"/>
</dbReference>
<dbReference type="eggNOG" id="KOG3233">
    <property type="taxonomic scope" value="Eukaryota"/>
</dbReference>
<dbReference type="InterPro" id="IPR016049">
    <property type="entry name" value="RNA_pol_Rpc34-like"/>
</dbReference>
<dbReference type="Pfam" id="PF05158">
    <property type="entry name" value="RNA_pol_Rpc34"/>
    <property type="match status" value="1"/>
</dbReference>
<dbReference type="VEuPathDB" id="TrichDB:TVAGG3_0147440"/>
<dbReference type="GO" id="GO:0005654">
    <property type="term" value="C:nucleoplasm"/>
    <property type="evidence" value="ECO:0007669"/>
    <property type="project" value="UniProtKB-ARBA"/>
</dbReference>
<dbReference type="AlphaFoldDB" id="A2E408"/>
<evidence type="ECO:0000313" key="7">
    <source>
        <dbReference type="Proteomes" id="UP000001542"/>
    </source>
</evidence>
<protein>
    <submittedName>
        <fullName evidence="6">RNA polymerase Rpc34 subunit family protein</fullName>
    </submittedName>
</protein>
<dbReference type="InParanoid" id="A2E408"/>
<dbReference type="FunCoup" id="A2E408">
    <property type="interactions" value="402"/>
</dbReference>
<dbReference type="STRING" id="5722.A2E408"/>
<gene>
    <name evidence="6" type="ORF">TVAG_074910</name>
</gene>
<comment type="subcellular location">
    <subcellularLocation>
        <location evidence="1">Nucleus</location>
    </subcellularLocation>
</comment>
<keyword evidence="7" id="KW-1185">Reference proteome</keyword>
<organism evidence="6 7">
    <name type="scientific">Trichomonas vaginalis (strain ATCC PRA-98 / G3)</name>
    <dbReference type="NCBI Taxonomy" id="412133"/>
    <lineage>
        <taxon>Eukaryota</taxon>
        <taxon>Metamonada</taxon>
        <taxon>Parabasalia</taxon>
        <taxon>Trichomonadida</taxon>
        <taxon>Trichomonadidae</taxon>
        <taxon>Trichomonas</taxon>
    </lineage>
</organism>
<proteinExistence type="inferred from homology"/>
<name>A2E408_TRIV3</name>
<dbReference type="GO" id="GO:0005737">
    <property type="term" value="C:cytoplasm"/>
    <property type="evidence" value="ECO:0007669"/>
    <property type="project" value="UniProtKB-ARBA"/>
</dbReference>
<dbReference type="EMBL" id="DS113298">
    <property type="protein sequence ID" value="EAY12663.1"/>
    <property type="molecule type" value="Genomic_DNA"/>
</dbReference>
<keyword evidence="4" id="KW-0804">Transcription</keyword>
<dbReference type="OrthoDB" id="613763at2759"/>
<reference evidence="6" key="2">
    <citation type="journal article" date="2007" name="Science">
        <title>Draft genome sequence of the sexually transmitted pathogen Trichomonas vaginalis.</title>
        <authorList>
            <person name="Carlton J.M."/>
            <person name="Hirt R.P."/>
            <person name="Silva J.C."/>
            <person name="Delcher A.L."/>
            <person name="Schatz M."/>
            <person name="Zhao Q."/>
            <person name="Wortman J.R."/>
            <person name="Bidwell S.L."/>
            <person name="Alsmark U.C.M."/>
            <person name="Besteiro S."/>
            <person name="Sicheritz-Ponten T."/>
            <person name="Noel C.J."/>
            <person name="Dacks J.B."/>
            <person name="Foster P.G."/>
            <person name="Simillion C."/>
            <person name="Van de Peer Y."/>
            <person name="Miranda-Saavedra D."/>
            <person name="Barton G.J."/>
            <person name="Westrop G.D."/>
            <person name="Mueller S."/>
            <person name="Dessi D."/>
            <person name="Fiori P.L."/>
            <person name="Ren Q."/>
            <person name="Paulsen I."/>
            <person name="Zhang H."/>
            <person name="Bastida-Corcuera F.D."/>
            <person name="Simoes-Barbosa A."/>
            <person name="Brown M.T."/>
            <person name="Hayes R.D."/>
            <person name="Mukherjee M."/>
            <person name="Okumura C.Y."/>
            <person name="Schneider R."/>
            <person name="Smith A.J."/>
            <person name="Vanacova S."/>
            <person name="Villalvazo M."/>
            <person name="Haas B.J."/>
            <person name="Pertea M."/>
            <person name="Feldblyum T.V."/>
            <person name="Utterback T.R."/>
            <person name="Shu C.L."/>
            <person name="Osoegawa K."/>
            <person name="de Jong P.J."/>
            <person name="Hrdy I."/>
            <person name="Horvathova L."/>
            <person name="Zubacova Z."/>
            <person name="Dolezal P."/>
            <person name="Malik S.B."/>
            <person name="Logsdon J.M. Jr."/>
            <person name="Henze K."/>
            <person name="Gupta A."/>
            <person name="Wang C.C."/>
            <person name="Dunne R.L."/>
            <person name="Upcroft J.A."/>
            <person name="Upcroft P."/>
            <person name="White O."/>
            <person name="Salzberg S.L."/>
            <person name="Tang P."/>
            <person name="Chiu C.-H."/>
            <person name="Lee Y.-S."/>
            <person name="Embley T.M."/>
            <person name="Coombs G.H."/>
            <person name="Mottram J.C."/>
            <person name="Tachezy J."/>
            <person name="Fraser-Liggett C.M."/>
            <person name="Johnson P.J."/>
        </authorList>
    </citation>
    <scope>NUCLEOTIDE SEQUENCE [LARGE SCALE GENOMIC DNA]</scope>
    <source>
        <strain evidence="6">G3</strain>
    </source>
</reference>
<dbReference type="SMR" id="A2E408"/>
<dbReference type="Gene3D" id="1.10.10.10">
    <property type="entry name" value="Winged helix-like DNA-binding domain superfamily/Winged helix DNA-binding domain"/>
    <property type="match status" value="1"/>
</dbReference>
<dbReference type="FunFam" id="1.10.10.10:FF:000116">
    <property type="entry name" value="DNA-directed RNA polymerase III subunit RPC6"/>
    <property type="match status" value="1"/>
</dbReference>
<dbReference type="InterPro" id="IPR007832">
    <property type="entry name" value="RNA_pol_Rpc34"/>
</dbReference>
<keyword evidence="3" id="KW-0240">DNA-directed RNA polymerase</keyword>
<dbReference type="Proteomes" id="UP000001542">
    <property type="component" value="Unassembled WGS sequence"/>
</dbReference>
<dbReference type="RefSeq" id="XP_001324886.1">
    <property type="nucleotide sequence ID" value="XM_001324851.1"/>
</dbReference>
<dbReference type="GO" id="GO:0005666">
    <property type="term" value="C:RNA polymerase III complex"/>
    <property type="evidence" value="ECO:0000318"/>
    <property type="project" value="GO_Central"/>
</dbReference>
<dbReference type="InterPro" id="IPR036388">
    <property type="entry name" value="WH-like_DNA-bd_sf"/>
</dbReference>